<proteinExistence type="predicted"/>
<dbReference type="GO" id="GO:0008767">
    <property type="term" value="F:UDP-galactopyranose mutase activity"/>
    <property type="evidence" value="ECO:0007669"/>
    <property type="project" value="TreeGrafter"/>
</dbReference>
<evidence type="ECO:0000313" key="3">
    <source>
        <dbReference type="Proteomes" id="UP000178175"/>
    </source>
</evidence>
<dbReference type="AlphaFoldDB" id="A0A1G2THW1"/>
<dbReference type="InterPro" id="IPR002937">
    <property type="entry name" value="Amino_oxidase"/>
</dbReference>
<dbReference type="GO" id="GO:0016491">
    <property type="term" value="F:oxidoreductase activity"/>
    <property type="evidence" value="ECO:0007669"/>
    <property type="project" value="InterPro"/>
</dbReference>
<accession>A0A1G2THW1</accession>
<dbReference type="EMBL" id="MHVR01000009">
    <property type="protein sequence ID" value="OHA96201.1"/>
    <property type="molecule type" value="Genomic_DNA"/>
</dbReference>
<protein>
    <recommendedName>
        <fullName evidence="1">Amine oxidase domain-containing protein</fullName>
    </recommendedName>
</protein>
<dbReference type="InterPro" id="IPR036188">
    <property type="entry name" value="FAD/NAD-bd_sf"/>
</dbReference>
<evidence type="ECO:0000313" key="2">
    <source>
        <dbReference type="EMBL" id="OHA96201.1"/>
    </source>
</evidence>
<dbReference type="PANTHER" id="PTHR21197:SF0">
    <property type="entry name" value="UDP-GALACTOPYRANOSE MUTASE"/>
    <property type="match status" value="1"/>
</dbReference>
<name>A0A1G2THW1_9BACT</name>
<dbReference type="Proteomes" id="UP000178175">
    <property type="component" value="Unassembled WGS sequence"/>
</dbReference>
<organism evidence="2 3">
    <name type="scientific">Candidatus Zambryskibacteria bacterium RIFCSPHIGHO2_02_FULL_43_14</name>
    <dbReference type="NCBI Taxonomy" id="1802748"/>
    <lineage>
        <taxon>Bacteria</taxon>
        <taxon>Candidatus Zambryskiibacteriota</taxon>
    </lineage>
</organism>
<reference evidence="2 3" key="1">
    <citation type="journal article" date="2016" name="Nat. Commun.">
        <title>Thousands of microbial genomes shed light on interconnected biogeochemical processes in an aquifer system.</title>
        <authorList>
            <person name="Anantharaman K."/>
            <person name="Brown C.T."/>
            <person name="Hug L.A."/>
            <person name="Sharon I."/>
            <person name="Castelle C.J."/>
            <person name="Probst A.J."/>
            <person name="Thomas B.C."/>
            <person name="Singh A."/>
            <person name="Wilkins M.J."/>
            <person name="Karaoz U."/>
            <person name="Brodie E.L."/>
            <person name="Williams K.H."/>
            <person name="Hubbard S.S."/>
            <person name="Banfield J.F."/>
        </authorList>
    </citation>
    <scope>NUCLEOTIDE SEQUENCE [LARGE SCALE GENOMIC DNA]</scope>
</reference>
<dbReference type="PANTHER" id="PTHR21197">
    <property type="entry name" value="UDP-GALACTOPYRANOSE MUTASE"/>
    <property type="match status" value="1"/>
</dbReference>
<dbReference type="GO" id="GO:0005829">
    <property type="term" value="C:cytosol"/>
    <property type="evidence" value="ECO:0007669"/>
    <property type="project" value="TreeGrafter"/>
</dbReference>
<feature type="domain" description="Amine oxidase" evidence="1">
    <location>
        <begin position="3"/>
        <end position="255"/>
    </location>
</feature>
<sequence>MRLVEATGRVGGLTKTCEERGFRFDSVIHVFHLRDNSIKQWIVDDLFKGKLPLIDRVCRVWSFGVYTRYPFQANTYGLPEEVARECIEEYLKVLEHPPNKKVRTAEDFIYKHFGKGFAKHFMIPYNEKIWGVHPKQMTAKWGERFVPIPKKEDVLAGAKLNPDCKLGYNTSFFYPTRGAGEMAERIHAALPPHTVEFDVALRSVDLEKKIATLSTGERVRYQHLVSTIPLPELARSVRKPSLALAKNAKLLKCRPLPYLDIALNVPARQKYHWCYVPSPKVPFYRVTIYSNLSSLNAPKEKSSLCVELSSRRYNKRMLSKIIDGLKEMRLINGKADIQFVSPKFIKYAYVIYDQNHSKAVPIILKTFAKNGVHSIGRWGVWNYSSTEDALIMGRDVASKISNI</sequence>
<gene>
    <name evidence="2" type="ORF">A3C70_01570</name>
</gene>
<comment type="caution">
    <text evidence="2">The sequence shown here is derived from an EMBL/GenBank/DDBJ whole genome shotgun (WGS) entry which is preliminary data.</text>
</comment>
<dbReference type="GO" id="GO:0050660">
    <property type="term" value="F:flavin adenine dinucleotide binding"/>
    <property type="evidence" value="ECO:0007669"/>
    <property type="project" value="TreeGrafter"/>
</dbReference>
<dbReference type="Pfam" id="PF01593">
    <property type="entry name" value="Amino_oxidase"/>
    <property type="match status" value="1"/>
</dbReference>
<evidence type="ECO:0000259" key="1">
    <source>
        <dbReference type="Pfam" id="PF01593"/>
    </source>
</evidence>
<dbReference type="SUPFAM" id="SSF51971">
    <property type="entry name" value="Nucleotide-binding domain"/>
    <property type="match status" value="1"/>
</dbReference>
<dbReference type="Gene3D" id="3.50.50.60">
    <property type="entry name" value="FAD/NAD(P)-binding domain"/>
    <property type="match status" value="1"/>
</dbReference>